<name>A0ABU2FVM6_9EURY</name>
<evidence type="ECO:0000313" key="4">
    <source>
        <dbReference type="Proteomes" id="UP001254813"/>
    </source>
</evidence>
<keyword evidence="1" id="KW-1133">Transmembrane helix</keyword>
<accession>A0ABU2FVM6</accession>
<protein>
    <submittedName>
        <fullName evidence="3">SHOCT domain-containing protein</fullName>
    </submittedName>
</protein>
<dbReference type="Proteomes" id="UP001254813">
    <property type="component" value="Unassembled WGS sequence"/>
</dbReference>
<organism evidence="3 4">
    <name type="scientific">Halogeometricum luteum</name>
    <dbReference type="NCBI Taxonomy" id="2950537"/>
    <lineage>
        <taxon>Archaea</taxon>
        <taxon>Methanobacteriati</taxon>
        <taxon>Methanobacteriota</taxon>
        <taxon>Stenosarchaea group</taxon>
        <taxon>Halobacteria</taxon>
        <taxon>Halobacteriales</taxon>
        <taxon>Haloferacaceae</taxon>
        <taxon>Halogeometricum</taxon>
    </lineage>
</organism>
<reference evidence="3 4" key="1">
    <citation type="submission" date="2022-06" db="EMBL/GenBank/DDBJ databases">
        <title>Halogeometricum sp. a new haloarchaeum isolate from saline soil.</title>
        <authorList>
            <person name="Strakova D."/>
            <person name="Galisteo C."/>
            <person name="Sanchez-Porro C."/>
            <person name="Ventosa A."/>
        </authorList>
    </citation>
    <scope>NUCLEOTIDE SEQUENCE [LARGE SCALE GENOMIC DNA]</scope>
    <source>
        <strain evidence="4">S3BR25-2</strain>
    </source>
</reference>
<keyword evidence="4" id="KW-1185">Reference proteome</keyword>
<comment type="caution">
    <text evidence="3">The sequence shown here is derived from an EMBL/GenBank/DDBJ whole genome shotgun (WGS) entry which is preliminary data.</text>
</comment>
<evidence type="ECO:0000313" key="3">
    <source>
        <dbReference type="EMBL" id="MDS0292606.1"/>
    </source>
</evidence>
<evidence type="ECO:0000259" key="2">
    <source>
        <dbReference type="Pfam" id="PF09851"/>
    </source>
</evidence>
<feature type="domain" description="SHOCT" evidence="2">
    <location>
        <begin position="90"/>
        <end position="115"/>
    </location>
</feature>
<sequence length="119" mass="12910">MATSDRRSLTVVVLVVLAALLLWPALMMLGFGGMGMMRYGGYGGMMGPYGASGYGCVGLGVLVAFPLLVLGGGYLLARRLLDEREAGDPALEELRRAYARGELTDEEYETRRTKLRSED</sequence>
<dbReference type="EMBL" id="JAMQOQ010000001">
    <property type="protein sequence ID" value="MDS0292606.1"/>
    <property type="molecule type" value="Genomic_DNA"/>
</dbReference>
<feature type="transmembrane region" description="Helical" evidence="1">
    <location>
        <begin position="12"/>
        <end position="31"/>
    </location>
</feature>
<keyword evidence="1" id="KW-0472">Membrane</keyword>
<gene>
    <name evidence="3" type="ORF">NDI79_00310</name>
</gene>
<dbReference type="InterPro" id="IPR018649">
    <property type="entry name" value="SHOCT"/>
</dbReference>
<evidence type="ECO:0000256" key="1">
    <source>
        <dbReference type="SAM" id="Phobius"/>
    </source>
</evidence>
<proteinExistence type="predicted"/>
<feature type="transmembrane region" description="Helical" evidence="1">
    <location>
        <begin position="51"/>
        <end position="77"/>
    </location>
</feature>
<dbReference type="RefSeq" id="WP_310926455.1">
    <property type="nucleotide sequence ID" value="NZ_JAMQOQ010000001.1"/>
</dbReference>
<dbReference type="Pfam" id="PF09851">
    <property type="entry name" value="SHOCT"/>
    <property type="match status" value="1"/>
</dbReference>
<keyword evidence="1" id="KW-0812">Transmembrane</keyword>